<feature type="non-terminal residue" evidence="2">
    <location>
        <position position="67"/>
    </location>
</feature>
<keyword evidence="3" id="KW-1185">Reference proteome</keyword>
<evidence type="ECO:0000313" key="3">
    <source>
        <dbReference type="Proteomes" id="UP000766698"/>
    </source>
</evidence>
<dbReference type="Gene3D" id="2.40.320.10">
    <property type="entry name" value="Hypothetical Protein Pfu-838710-001"/>
    <property type="match status" value="1"/>
</dbReference>
<dbReference type="SUPFAM" id="SSF55154">
    <property type="entry name" value="CYTH-like phosphatases"/>
    <property type="match status" value="1"/>
</dbReference>
<protein>
    <submittedName>
        <fullName evidence="2">Metal-binding protein</fullName>
    </submittedName>
</protein>
<accession>A0ABR6EKX2</accession>
<dbReference type="EMBL" id="WMLF01000366">
    <property type="protein sequence ID" value="MBB1245903.1"/>
    <property type="molecule type" value="Genomic_DNA"/>
</dbReference>
<dbReference type="Proteomes" id="UP000766698">
    <property type="component" value="Unassembled WGS sequence"/>
</dbReference>
<reference evidence="3" key="1">
    <citation type="journal article" date="2020" name="Syst. Appl. Microbiol.">
        <title>Streptomyces alkaliterrae sp. nov., isolated from an alkaline soil, and emended descriptions of Streptomyces alkaliphilus, Streptomyces calidiresistens and Streptomyces durbertensis.</title>
        <authorList>
            <person name="Swiecimska M."/>
            <person name="Golinska P."/>
            <person name="Nouioui I."/>
            <person name="Wypij M."/>
            <person name="Rai M."/>
            <person name="Sangal V."/>
            <person name="Goodfellow M."/>
        </authorList>
    </citation>
    <scope>NUCLEOTIDE SEQUENCE [LARGE SCALE GENOMIC DNA]</scope>
    <source>
        <strain evidence="3">DSM 104538</strain>
    </source>
</reference>
<sequence>MVSVVRETERKYTAPAGRELPEIPDLTGVAGVAAVHDDGVRTLHARYFDTVDLRLAHDGVTLRHRTG</sequence>
<proteinExistence type="predicted"/>
<evidence type="ECO:0000259" key="1">
    <source>
        <dbReference type="PROSITE" id="PS51707"/>
    </source>
</evidence>
<comment type="caution">
    <text evidence="2">The sequence shown here is derived from an EMBL/GenBank/DDBJ whole genome shotgun (WGS) entry which is preliminary data.</text>
</comment>
<feature type="domain" description="CYTH" evidence="1">
    <location>
        <begin position="5"/>
        <end position="67"/>
    </location>
</feature>
<evidence type="ECO:0000313" key="2">
    <source>
        <dbReference type="EMBL" id="MBB1245903.1"/>
    </source>
</evidence>
<dbReference type="PROSITE" id="PS51707">
    <property type="entry name" value="CYTH"/>
    <property type="match status" value="1"/>
</dbReference>
<dbReference type="InterPro" id="IPR033469">
    <property type="entry name" value="CYTH-like_dom_sf"/>
</dbReference>
<gene>
    <name evidence="2" type="ORF">GL263_20460</name>
</gene>
<name>A0ABR6EKX2_9ACTN</name>
<organism evidence="2 3">
    <name type="scientific">Streptomyces durbertensis</name>
    <dbReference type="NCBI Taxonomy" id="2448886"/>
    <lineage>
        <taxon>Bacteria</taxon>
        <taxon>Bacillati</taxon>
        <taxon>Actinomycetota</taxon>
        <taxon>Actinomycetes</taxon>
        <taxon>Kitasatosporales</taxon>
        <taxon>Streptomycetaceae</taxon>
        <taxon>Streptomyces</taxon>
    </lineage>
</organism>
<dbReference type="InterPro" id="IPR023577">
    <property type="entry name" value="CYTH_domain"/>
</dbReference>